<evidence type="ECO:0008006" key="3">
    <source>
        <dbReference type="Google" id="ProtNLM"/>
    </source>
</evidence>
<name>A0A9Q8LCJ5_PASFU</name>
<organism evidence="1 2">
    <name type="scientific">Passalora fulva</name>
    <name type="common">Tomato leaf mold</name>
    <name type="synonym">Cladosporium fulvum</name>
    <dbReference type="NCBI Taxonomy" id="5499"/>
    <lineage>
        <taxon>Eukaryota</taxon>
        <taxon>Fungi</taxon>
        <taxon>Dikarya</taxon>
        <taxon>Ascomycota</taxon>
        <taxon>Pezizomycotina</taxon>
        <taxon>Dothideomycetes</taxon>
        <taxon>Dothideomycetidae</taxon>
        <taxon>Mycosphaerellales</taxon>
        <taxon>Mycosphaerellaceae</taxon>
        <taxon>Fulvia</taxon>
    </lineage>
</organism>
<dbReference type="OrthoDB" id="10560263at2759"/>
<accession>A0A9Q8LCJ5</accession>
<dbReference type="KEGG" id="ffu:CLAFUR5_08359"/>
<dbReference type="AlphaFoldDB" id="A0A9Q8LCJ5"/>
<sequence length="169" mass="19505">MDLEQPTEQPERSNTCHQVLAVHELFQEILLHVSSHDLAIVAQVSQQWQQSYRPKGPYVKVIDAEVNDSRMFLLTLRHGEEEEHRVEYIDLMCDENGPWCLLAPEASGFLAHVPVSKADPWQTRQTTIAEQAEEELNTFHLKLFSRTGQEPYLHISFNVELKGEWVVEA</sequence>
<protein>
    <recommendedName>
        <fullName evidence="3">F-box domain-containing protein</fullName>
    </recommendedName>
</protein>
<dbReference type="EMBL" id="CP090165">
    <property type="protein sequence ID" value="UJO14947.1"/>
    <property type="molecule type" value="Genomic_DNA"/>
</dbReference>
<evidence type="ECO:0000313" key="1">
    <source>
        <dbReference type="EMBL" id="UJO14947.1"/>
    </source>
</evidence>
<dbReference type="RefSeq" id="XP_047759313.1">
    <property type="nucleotide sequence ID" value="XM_047907507.1"/>
</dbReference>
<dbReference type="Proteomes" id="UP000756132">
    <property type="component" value="Chromosome 3"/>
</dbReference>
<keyword evidence="2" id="KW-1185">Reference proteome</keyword>
<dbReference type="GeneID" id="71988237"/>
<reference evidence="1" key="1">
    <citation type="submission" date="2021-12" db="EMBL/GenBank/DDBJ databases">
        <authorList>
            <person name="Zaccaron A."/>
            <person name="Stergiopoulos I."/>
        </authorList>
    </citation>
    <scope>NUCLEOTIDE SEQUENCE</scope>
    <source>
        <strain evidence="1">Race5_Kim</strain>
    </source>
</reference>
<dbReference type="CDD" id="cd09917">
    <property type="entry name" value="F-box_SF"/>
    <property type="match status" value="1"/>
</dbReference>
<evidence type="ECO:0000313" key="2">
    <source>
        <dbReference type="Proteomes" id="UP000756132"/>
    </source>
</evidence>
<reference evidence="1" key="2">
    <citation type="journal article" date="2022" name="Microb. Genom.">
        <title>A chromosome-scale genome assembly of the tomato pathogen Cladosporium fulvum reveals a compartmentalized genome architecture and the presence of a dispensable chromosome.</title>
        <authorList>
            <person name="Zaccaron A.Z."/>
            <person name="Chen L.H."/>
            <person name="Samaras A."/>
            <person name="Stergiopoulos I."/>
        </authorList>
    </citation>
    <scope>NUCLEOTIDE SEQUENCE</scope>
    <source>
        <strain evidence="1">Race5_Kim</strain>
    </source>
</reference>
<proteinExistence type="predicted"/>
<gene>
    <name evidence="1" type="ORF">CLAFUR5_08359</name>
</gene>